<dbReference type="GO" id="GO:0009536">
    <property type="term" value="C:plastid"/>
    <property type="evidence" value="ECO:0007669"/>
    <property type="project" value="UniProtKB-SubCell"/>
</dbReference>
<dbReference type="PANTHER" id="PTHR33078">
    <property type="entry name" value="PROTEIN YCF2-RELATED"/>
    <property type="match status" value="1"/>
</dbReference>
<evidence type="ECO:0000256" key="1">
    <source>
        <dbReference type="ARBA" id="ARBA00002329"/>
    </source>
</evidence>
<dbReference type="InterPro" id="IPR003959">
    <property type="entry name" value="ATPase_AAA_core"/>
</dbReference>
<feature type="domain" description="ATPase AAA-type core" evidence="8">
    <location>
        <begin position="2080"/>
        <end position="2272"/>
    </location>
</feature>
<comment type="subcellular location">
    <subcellularLocation>
        <location evidence="2">Plastid</location>
    </subcellularLocation>
</comment>
<comment type="function">
    <text evidence="1">Probable ATPase of unknown function. Its presence in a non-photosynthetic plant (Epifagus virginiana) and experiments in tobacco indicate that it has an essential function which is probably not related to photosynthesis.</text>
</comment>
<keyword evidence="5" id="KW-0547">Nucleotide-binding</keyword>
<keyword evidence="7" id="KW-0472">Membrane</keyword>
<feature type="transmembrane region" description="Helical" evidence="7">
    <location>
        <begin position="92"/>
        <end position="109"/>
    </location>
</feature>
<keyword evidence="6" id="KW-0067">ATP-binding</keyword>
<dbReference type="Pfam" id="PF00004">
    <property type="entry name" value="AAA"/>
    <property type="match status" value="1"/>
</dbReference>
<evidence type="ECO:0000313" key="10">
    <source>
        <dbReference type="EMBL" id="QBK34941.1"/>
    </source>
</evidence>
<dbReference type="InterPro" id="IPR027417">
    <property type="entry name" value="P-loop_NTPase"/>
</dbReference>
<evidence type="ECO:0000259" key="8">
    <source>
        <dbReference type="Pfam" id="PF00004"/>
    </source>
</evidence>
<keyword evidence="4 10" id="KW-0934">Plastid</keyword>
<evidence type="ECO:0000256" key="4">
    <source>
        <dbReference type="ARBA" id="ARBA00022640"/>
    </source>
</evidence>
<reference evidence="10" key="2">
    <citation type="journal article" date="2019" name="Sci. Rep.">
        <title>Prevalence of isomeric plastomes and effectiveness of plastome super-barcodes in yews (Taxus) worldwide.</title>
        <authorList>
            <person name="Fu C.N."/>
            <person name="Wu C.S."/>
            <person name="Ye L.J."/>
            <person name="Mo Z.Q."/>
            <person name="Liu J."/>
            <person name="Chang Y.W."/>
            <person name="Li D.Z."/>
            <person name="Chaw S.M."/>
            <person name="Gao L.M."/>
        </authorList>
    </citation>
    <scope>NUCLEOTIDE SEQUENCE</scope>
    <source>
        <strain evidence="10">02</strain>
    </source>
</reference>
<dbReference type="GO" id="GO:0005524">
    <property type="term" value="F:ATP binding"/>
    <property type="evidence" value="ECO:0007669"/>
    <property type="project" value="UniProtKB-KW"/>
</dbReference>
<dbReference type="EMBL" id="MH390467">
    <property type="protein sequence ID" value="QBK34941.1"/>
    <property type="molecule type" value="Genomic_DNA"/>
</dbReference>
<evidence type="ECO:0000256" key="2">
    <source>
        <dbReference type="ARBA" id="ARBA00004474"/>
    </source>
</evidence>
<protein>
    <submittedName>
        <fullName evidence="10">Uncharacterized protein</fullName>
    </submittedName>
</protein>
<evidence type="ECO:0000256" key="7">
    <source>
        <dbReference type="SAM" id="Phobius"/>
    </source>
</evidence>
<keyword evidence="7" id="KW-1133">Transmembrane helix</keyword>
<dbReference type="Pfam" id="PF05695">
    <property type="entry name" value="Ycf2"/>
    <property type="match status" value="2"/>
</dbReference>
<name>A0A481XAZ3_9CONI</name>
<dbReference type="GO" id="GO:0016887">
    <property type="term" value="F:ATP hydrolysis activity"/>
    <property type="evidence" value="ECO:0007669"/>
    <property type="project" value="InterPro"/>
</dbReference>
<evidence type="ECO:0000256" key="3">
    <source>
        <dbReference type="ARBA" id="ARBA00009361"/>
    </source>
</evidence>
<feature type="domain" description="Ycf2 N-terminal" evidence="9">
    <location>
        <begin position="292"/>
        <end position="496"/>
    </location>
</feature>
<evidence type="ECO:0000256" key="6">
    <source>
        <dbReference type="ARBA" id="ARBA00022840"/>
    </source>
</evidence>
<organism evidence="10">
    <name type="scientific">Taxus globosa</name>
    <dbReference type="NCBI Taxonomy" id="156271"/>
    <lineage>
        <taxon>Eukaryota</taxon>
        <taxon>Viridiplantae</taxon>
        <taxon>Streptophyta</taxon>
        <taxon>Embryophyta</taxon>
        <taxon>Tracheophyta</taxon>
        <taxon>Spermatophyta</taxon>
        <taxon>Pinopsida</taxon>
        <taxon>Pinidae</taxon>
        <taxon>Conifers II</taxon>
        <taxon>Cupressales</taxon>
        <taxon>Taxaceae</taxon>
        <taxon>Taxus</taxon>
    </lineage>
</organism>
<feature type="domain" description="Ycf2 N-terminal" evidence="9">
    <location>
        <begin position="1405"/>
        <end position="1630"/>
    </location>
</feature>
<sequence>MKQKKTYLEKYPTNPNEIPNIFVSTKYRFYSIYCVFKVRLMGVFNPWTESNLVRLLTNIFSGRESVIKLFDFRIISTLFIRDIRLFILRGQAIKALIILTLPLVFYYLNSRSLFETNRSKYNAMTIFPSIYQMGSQNLLLLPHVLMSLPKDKRRYERRLLHPREHAWFSINPEISDYYKKKVMEWQIEDPNQEEESVGTRPSRKPLKLSPIEKRIKKFVELTKEIEEEEFTKEIEHEELTEKVTEELTKEITQLTEEISLQSEFSKGLIDNLSIDESYINISPTIKKPIDIDQFKLIKRRKDAYEYFHRSEKNRRADLWKVKTYLQNRSANYDISSDPGSNIRRDINRFNCIRFVNQSLPSIYCSSCVKNKEQLTLNNDFNFQKIVLKIVDQFTQSITKPNQVYDYEIACDMLYHNMNLYYNMNKFYELNNKILLNKTLKLNMIFNYRDKLKDNSFFVLLNILDKKNEYVDKITAYSYRTETSVRLILNQYKVKIKNYFQKRFNRFYLYLLNNAFMKRILNSLHKIDNYLYLQIKKIFYLLKNAFMKIILKSLHKIKNSLYLEIQIILIYLDQIKNSLYLQIKIILIYLYEILNSLYLEIQRILNSLYLEIQRILNSLYLQIKIILIYLDEILNSLYLEIQRILIYLDEILNSLYLEIQRILFFLDEIKNYLYLEILYLQIKIILNSINKIDNNLYLYLKIKKILYLLKNAFVKIILKSLHKIKNSLYLEIQLILIYLDQNKSFHKIKNSLYLEIQIILIYLDEILNSLYLEIQRILNSLYLEIQLILNSLYLEIQIILIYLDEILNSLYLEIQRILNSLYLEIQRILNSLYLEIQRILNSLYLQIQKILYLLKNAFMKIINNNNYLHLQKIFNRFYLYLLNNAFMKRILNSLHKIDNYLHLQKRIKIFYLLSNKFMKKINNKNFLRFKKKVKRSYYIFSWFSNASMKIINIKDYLQKCKIFYLLKNVFYLLKNVSMNLIVNYLTKIIYNYLTKIIYNFLPTRIYNFLTIVIYNYLPNIIYNCLPTRIYNFLTIVIYNYLPNIIYNCLPTRIYNLFPKKLNRSSSFGFYLFKDAVFKLIDSNVFCQNKIKLLYFLKNVYMIIINIMNSLHKIKNSLYLQIQKIFKIFYLLKNAFMERILNSLHKIKNSLKKIYNRFWFIFYYSCYREIYIVNKAYKKYKSRLLYNLDYIFPCDIESYDYAGVELYLEWKETERKYCFEWKKVTNRFHQPILQMTRVYYQQKFKFIHKYNFEWKKRFSRNLKDQIRTNWIKKDILNNVTQDAINQHSSSWRIYQEEWFNHFIIRASRNINRNLNISASSIQIEYLKKELKRLVFCSKQNNLKNIVFDPIELFTIKYFGQYGKFDPIELSTHNNSNFDWYQTTKKLFGIILDELAPLERDIESKSIPSQKSESLIDEEAIASLGLNDKPMNESIIDLFDNEKNYMEFFDNTGISRIFNNRDNWLNPLKLSNKNSLRTTFFKANTFEFLDYLHHPSVYYKERLASYIERERIHIKNKSITYGKLLNFVPTHNNPSSFSIYEIGPVLSEKDTISLIKSHVNILLAKYLRDQALIHDLYKSFNLLTQLNSFIHNKIHIGSIQDIYRIPLISKQIVNLDKSYCYPFAKSSDSEENNPFFKSLFDPVFNSSIKSYKDDLLSEISFRMKKFAEKEKYSSAESSKNIIEDKVIGDKDAFLDLFNKEILKIKNILFYFYKIPQIQIDIFEKWDLFQPYTSWFFTSTGWKYMKKSFLATFPERLETSNYQLISFLDDIRKDCNHNLNIMWTLYHQFWTLIKWEFRFKFLPKWNLFLSFWNLLDWKEPINQTVLRGKDTSVSFDTWKYILNVREYDKPLYIFLGFFFFVSCTIFSWLKLVINVYIFNDFRTNMGRHYYLDLKEKMKSFKKIRIYYNLNWYGFWLTFIDFVDQVSDPDDVGLLAIFEILHVKSNLKWLLRRSNKWHSLLKMWLYEYDGTEELLSREKVLFSVQERISKFESKLTPPNGFFSKYFEKGRHPGLRYLRYLAEIIQLGLINKIGIRDCELDSLFLAEKRVFDVFQHQINSLPTKRSLTDQVIFFPFYPALSLSNRILLIGPKDTGRSYLAKSLAADSYLPLIKISPKSFLDQEKLLITNVAEYTSAASKSYLEHADIFFSMGWSRPEDIYDKAHYQQKPKNWYYQRDENDVSPEFFGRRYGQFVLALQLAKLMSPCVIWIPDIHEMDDFVFHTTVLGELLGDPPLMDEDEEESIQQNIVVIASTHIPKKLDPFLISPPYRKRRFDTFINTKMCPASHREKEFTLLLRDKGLYLKKEWNSDNFFGLMTSGFNTRDMAKLANYVWRLGIILNTSVIDDDITGYALYRSRWACSNYDFYSGTLPYKIGKAIIQNKLTYPKHFLDLKREFLSARAYFLFEWYLEPSIAGTAVKELTIFYHIVGCLAGSVAQDCWFTSESNRENWTPLSDIIANDFTLASNLLQSLLEEFPGGEIFRGNYDKNNITIAPYFKRDMMQKGLSAQLDELVLFKELKYSYIGELGSRLVCSPRTWRFTFLRSNRFDHKKDITLENHFLDYLRLFGEFQKRPTRLSSFFWVKFLASRDPIDIYQDTKNVPRRKIAAFWEARSLYNKFQRLGIYKFDTEEDATEYKPLDTPIIYFGRRFLWDPVSIRFQNKHVAFLRADLFVPRELVKRIYITYALERKEILRDVTIITIQSISKRKKIRNIALGLKYQIVEDDDNDNSDLPPTIKKKKREDFETFKRFQEVGVRLRRVLPYPTKILDDAIFREKTRDDKLRVFLVENERENRELLYNECFIHNTLSEIYEYLANMFISNTMLLKQIENELFKQEWLSPDYINSLVTKGLKKKI</sequence>
<feature type="transmembrane region" description="Helical" evidence="7">
    <location>
        <begin position="1847"/>
        <end position="1874"/>
    </location>
</feature>
<dbReference type="PANTHER" id="PTHR33078:SF100">
    <property type="entry name" value="PROTEIN YCF2"/>
    <property type="match status" value="1"/>
</dbReference>
<keyword evidence="10" id="KW-0150">Chloroplast</keyword>
<gene>
    <name evidence="10" type="primary">ycf2</name>
</gene>
<keyword evidence="7" id="KW-0812">Transmembrane</keyword>
<reference evidence="10" key="1">
    <citation type="submission" date="2018-05" db="EMBL/GenBank/DDBJ databases">
        <authorList>
            <person name="Fu C.-N."/>
            <person name="Wu C.-S."/>
            <person name="Ye L.-J."/>
            <person name="Mo Z.-Q."/>
            <person name="Liu J."/>
            <person name="Chang Y.-W."/>
            <person name="Li D.-Z."/>
            <person name="Chaw S.-M."/>
            <person name="Gao L.-M."/>
        </authorList>
    </citation>
    <scope>NUCLEOTIDE SEQUENCE</scope>
    <source>
        <strain evidence="10">02</strain>
    </source>
</reference>
<accession>A0A481XAZ3</accession>
<evidence type="ECO:0000256" key="5">
    <source>
        <dbReference type="ARBA" id="ARBA00022741"/>
    </source>
</evidence>
<dbReference type="InterPro" id="IPR056777">
    <property type="entry name" value="Ycf2_N"/>
</dbReference>
<geneLocation type="chloroplast" evidence="10"/>
<evidence type="ECO:0000259" key="9">
    <source>
        <dbReference type="Pfam" id="PF05695"/>
    </source>
</evidence>
<proteinExistence type="inferred from homology"/>
<dbReference type="SUPFAM" id="SSF52540">
    <property type="entry name" value="P-loop containing nucleoside triphosphate hydrolases"/>
    <property type="match status" value="1"/>
</dbReference>
<feature type="transmembrane region" description="Helical" evidence="7">
    <location>
        <begin position="1901"/>
        <end position="1918"/>
    </location>
</feature>
<dbReference type="Gene3D" id="3.40.50.300">
    <property type="entry name" value="P-loop containing nucleotide triphosphate hydrolases"/>
    <property type="match status" value="1"/>
</dbReference>
<comment type="similarity">
    <text evidence="3">Belongs to the Ycf2 family.</text>
</comment>